<evidence type="ECO:0000256" key="3">
    <source>
        <dbReference type="ARBA" id="ARBA00022735"/>
    </source>
</evidence>
<feature type="chain" id="PRO_5017057937" description="Endonuclease/exonuclease/phosphatase domain-containing protein" evidence="5">
    <location>
        <begin position="28"/>
        <end position="165"/>
    </location>
</feature>
<dbReference type="InterPro" id="IPR036691">
    <property type="entry name" value="Endo/exonu/phosph_ase_sf"/>
</dbReference>
<dbReference type="RefSeq" id="WP_113660273.1">
    <property type="nucleotide sequence ID" value="NZ_KZ845677.1"/>
</dbReference>
<evidence type="ECO:0000256" key="1">
    <source>
        <dbReference type="ARBA" id="ARBA00006335"/>
    </source>
</evidence>
<evidence type="ECO:0000256" key="5">
    <source>
        <dbReference type="SAM" id="SignalP"/>
    </source>
</evidence>
<dbReference type="PANTHER" id="PTHR16320">
    <property type="entry name" value="SPHINGOMYELINASE FAMILY MEMBER"/>
    <property type="match status" value="1"/>
</dbReference>
<keyword evidence="2 5" id="KW-0732">Signal</keyword>
<reference evidence="7 8" key="1">
    <citation type="submission" date="2018-06" db="EMBL/GenBank/DDBJ databases">
        <title>Thermoflavimicrobium daqus sp. nov., a thermophilic microbe isolated from Moutai-flavour Daqu.</title>
        <authorList>
            <person name="Wang X."/>
            <person name="Zhou H."/>
        </authorList>
    </citation>
    <scope>NUCLEOTIDE SEQUENCE [LARGE SCALE GENOMIC DNA]</scope>
    <source>
        <strain evidence="7 8">FBKL4.011</strain>
    </source>
</reference>
<reference evidence="7 8" key="2">
    <citation type="submission" date="2018-06" db="EMBL/GenBank/DDBJ databases">
        <authorList>
            <person name="Zhirakovskaya E."/>
        </authorList>
    </citation>
    <scope>NUCLEOTIDE SEQUENCE [LARGE SCALE GENOMIC DNA]</scope>
    <source>
        <strain evidence="7 8">FBKL4.011</strain>
    </source>
</reference>
<evidence type="ECO:0000313" key="8">
    <source>
        <dbReference type="Proteomes" id="UP000251213"/>
    </source>
</evidence>
<accession>A0A364K121</accession>
<dbReference type="PANTHER" id="PTHR16320:SF23">
    <property type="entry name" value="SPHINGOMYELINASE C 1"/>
    <property type="match status" value="1"/>
</dbReference>
<sequence>MKRRMAKWLFTLLVSFTMVFSSSTAFASSANETVDFKAMAYNVYMLSSSLTGGWKPSFRADLISKADFMKGHDIVILNELFDNNASNKLLSSLSTEYANQTPVLGRSRSGWNQTLGRYSDWVPEDGGVAIISKWPILEKVQYVFANGCGADYYANKGFVYVKKQS</sequence>
<dbReference type="CDD" id="cd09078">
    <property type="entry name" value="nSMase"/>
    <property type="match status" value="1"/>
</dbReference>
<protein>
    <recommendedName>
        <fullName evidence="6">Endonuclease/exonuclease/phosphatase domain-containing protein</fullName>
    </recommendedName>
</protein>
<dbReference type="InterPro" id="IPR038772">
    <property type="entry name" value="Sph/SMPD2-like"/>
</dbReference>
<feature type="domain" description="Endonuclease/exonuclease/phosphatase" evidence="6">
    <location>
        <begin position="62"/>
        <end position="158"/>
    </location>
</feature>
<evidence type="ECO:0000259" key="6">
    <source>
        <dbReference type="Pfam" id="PF03372"/>
    </source>
</evidence>
<keyword evidence="4" id="KW-0378">Hydrolase</keyword>
<comment type="similarity">
    <text evidence="1">Belongs to the neutral sphingomyelinase family.</text>
</comment>
<gene>
    <name evidence="7" type="ORF">DL897_16760</name>
</gene>
<evidence type="ECO:0000313" key="7">
    <source>
        <dbReference type="EMBL" id="RAL21390.1"/>
    </source>
</evidence>
<comment type="caution">
    <text evidence="7">The sequence shown here is derived from an EMBL/GenBank/DDBJ whole genome shotgun (WGS) entry which is preliminary data.</text>
</comment>
<dbReference type="EMBL" id="QJKK01000015">
    <property type="protein sequence ID" value="RAL21390.1"/>
    <property type="molecule type" value="Genomic_DNA"/>
</dbReference>
<dbReference type="InterPro" id="IPR017766">
    <property type="entry name" value="Sphingomyelinase/PLipase_C"/>
</dbReference>
<dbReference type="Pfam" id="PF03372">
    <property type="entry name" value="Exo_endo_phos"/>
    <property type="match status" value="1"/>
</dbReference>
<dbReference type="GO" id="GO:0005576">
    <property type="term" value="C:extracellular region"/>
    <property type="evidence" value="ECO:0007669"/>
    <property type="project" value="InterPro"/>
</dbReference>
<dbReference type="SUPFAM" id="SSF56219">
    <property type="entry name" value="DNase I-like"/>
    <property type="match status" value="1"/>
</dbReference>
<evidence type="ECO:0000256" key="2">
    <source>
        <dbReference type="ARBA" id="ARBA00022729"/>
    </source>
</evidence>
<keyword evidence="3" id="KW-0204">Cytolysis</keyword>
<name>A0A364K121_9BACL</name>
<dbReference type="OrthoDB" id="338539at2"/>
<dbReference type="GO" id="GO:0004767">
    <property type="term" value="F:sphingomyelin phosphodiesterase activity"/>
    <property type="evidence" value="ECO:0007669"/>
    <property type="project" value="InterPro"/>
</dbReference>
<feature type="signal peptide" evidence="5">
    <location>
        <begin position="1"/>
        <end position="27"/>
    </location>
</feature>
<proteinExistence type="inferred from homology"/>
<dbReference type="GO" id="GO:0031640">
    <property type="term" value="P:killing of cells of another organism"/>
    <property type="evidence" value="ECO:0007669"/>
    <property type="project" value="UniProtKB-KW"/>
</dbReference>
<dbReference type="AlphaFoldDB" id="A0A364K121"/>
<dbReference type="InterPro" id="IPR005135">
    <property type="entry name" value="Endo/exonuclease/phosphatase"/>
</dbReference>
<keyword evidence="3" id="KW-0354">Hemolysis</keyword>
<dbReference type="Gene3D" id="3.60.10.10">
    <property type="entry name" value="Endonuclease/exonuclease/phosphatase"/>
    <property type="match status" value="1"/>
</dbReference>
<dbReference type="Proteomes" id="UP000251213">
    <property type="component" value="Unassembled WGS sequence"/>
</dbReference>
<evidence type="ECO:0000256" key="4">
    <source>
        <dbReference type="ARBA" id="ARBA00022801"/>
    </source>
</evidence>
<keyword evidence="8" id="KW-1185">Reference proteome</keyword>
<organism evidence="7 8">
    <name type="scientific">Thermoflavimicrobium daqui</name>
    <dbReference type="NCBI Taxonomy" id="2137476"/>
    <lineage>
        <taxon>Bacteria</taxon>
        <taxon>Bacillati</taxon>
        <taxon>Bacillota</taxon>
        <taxon>Bacilli</taxon>
        <taxon>Bacillales</taxon>
        <taxon>Thermoactinomycetaceae</taxon>
        <taxon>Thermoflavimicrobium</taxon>
    </lineage>
</organism>